<proteinExistence type="predicted"/>
<evidence type="ECO:0000256" key="1">
    <source>
        <dbReference type="SAM" id="SignalP"/>
    </source>
</evidence>
<evidence type="ECO:0000313" key="2">
    <source>
        <dbReference type="EMBL" id="JAD26610.1"/>
    </source>
</evidence>
<feature type="chain" id="PRO_5002044781" evidence="1">
    <location>
        <begin position="17"/>
        <end position="47"/>
    </location>
</feature>
<organism evidence="2">
    <name type="scientific">Arundo donax</name>
    <name type="common">Giant reed</name>
    <name type="synonym">Donax arundinaceus</name>
    <dbReference type="NCBI Taxonomy" id="35708"/>
    <lineage>
        <taxon>Eukaryota</taxon>
        <taxon>Viridiplantae</taxon>
        <taxon>Streptophyta</taxon>
        <taxon>Embryophyta</taxon>
        <taxon>Tracheophyta</taxon>
        <taxon>Spermatophyta</taxon>
        <taxon>Magnoliopsida</taxon>
        <taxon>Liliopsida</taxon>
        <taxon>Poales</taxon>
        <taxon>Poaceae</taxon>
        <taxon>PACMAD clade</taxon>
        <taxon>Arundinoideae</taxon>
        <taxon>Arundineae</taxon>
        <taxon>Arundo</taxon>
    </lineage>
</organism>
<reference evidence="2" key="1">
    <citation type="submission" date="2014-09" db="EMBL/GenBank/DDBJ databases">
        <authorList>
            <person name="Magalhaes I.L.F."/>
            <person name="Oliveira U."/>
            <person name="Santos F.R."/>
            <person name="Vidigal T.H.D.A."/>
            <person name="Brescovit A.D."/>
            <person name="Santos A.J."/>
        </authorList>
    </citation>
    <scope>NUCLEOTIDE SEQUENCE</scope>
    <source>
        <tissue evidence="2">Shoot tissue taken approximately 20 cm above the soil surface</tissue>
    </source>
</reference>
<feature type="signal peptide" evidence="1">
    <location>
        <begin position="1"/>
        <end position="16"/>
    </location>
</feature>
<protein>
    <submittedName>
        <fullName evidence="2">Uncharacterized protein</fullName>
    </submittedName>
</protein>
<dbReference type="EMBL" id="GBRH01271285">
    <property type="protein sequence ID" value="JAD26610.1"/>
    <property type="molecule type" value="Transcribed_RNA"/>
</dbReference>
<accession>A0A0A8YPC0</accession>
<sequence length="47" mass="5645">MAILLLIFHVFISMWSIITDIYFCQPGFIRCEYTNCAMRLSTWMCNF</sequence>
<reference evidence="2" key="2">
    <citation type="journal article" date="2015" name="Data Brief">
        <title>Shoot transcriptome of the giant reed, Arundo donax.</title>
        <authorList>
            <person name="Barrero R.A."/>
            <person name="Guerrero F.D."/>
            <person name="Moolhuijzen P."/>
            <person name="Goolsby J.A."/>
            <person name="Tidwell J."/>
            <person name="Bellgard S.E."/>
            <person name="Bellgard M.I."/>
        </authorList>
    </citation>
    <scope>NUCLEOTIDE SEQUENCE</scope>
    <source>
        <tissue evidence="2">Shoot tissue taken approximately 20 cm above the soil surface</tissue>
    </source>
</reference>
<keyword evidence="1" id="KW-0732">Signal</keyword>
<name>A0A0A8YPC0_ARUDO</name>
<dbReference type="AlphaFoldDB" id="A0A0A8YPC0"/>